<dbReference type="EMBL" id="AP025516">
    <property type="protein sequence ID" value="BDD85640.1"/>
    <property type="molecule type" value="Genomic_DNA"/>
</dbReference>
<proteinExistence type="predicted"/>
<dbReference type="RefSeq" id="WP_284152782.1">
    <property type="nucleotide sequence ID" value="NZ_AP025516.1"/>
</dbReference>
<evidence type="ECO:0000313" key="4">
    <source>
        <dbReference type="Proteomes" id="UP000830055"/>
    </source>
</evidence>
<gene>
    <name evidence="3" type="ORF">DPPLL_00050</name>
</gene>
<dbReference type="PROSITE" id="PS51257">
    <property type="entry name" value="PROKAR_LIPOPROTEIN"/>
    <property type="match status" value="1"/>
</dbReference>
<evidence type="ECO:0008006" key="5">
    <source>
        <dbReference type="Google" id="ProtNLM"/>
    </source>
</evidence>
<keyword evidence="1 2" id="KW-0732">Signal</keyword>
<evidence type="ECO:0000256" key="2">
    <source>
        <dbReference type="SAM" id="SignalP"/>
    </source>
</evidence>
<dbReference type="Proteomes" id="UP000830055">
    <property type="component" value="Chromosome"/>
</dbReference>
<keyword evidence="4" id="KW-1185">Reference proteome</keyword>
<accession>A0ABM7W402</accession>
<reference evidence="3 4" key="1">
    <citation type="submission" date="2022-01" db="EMBL/GenBank/DDBJ databases">
        <title>Desulfofustis limnae sp. nov., a novel mesophilic sulfate-reducing bacterium isolated from marsh soil.</title>
        <authorList>
            <person name="Watanabe M."/>
            <person name="Takahashi A."/>
            <person name="Kojima H."/>
            <person name="Fukui M."/>
        </authorList>
    </citation>
    <scope>NUCLEOTIDE SEQUENCE [LARGE SCALE GENOMIC DNA]</scope>
    <source>
        <strain evidence="3 4">PPLL</strain>
    </source>
</reference>
<name>A0ABM7W402_9BACT</name>
<dbReference type="InterPro" id="IPR037873">
    <property type="entry name" value="BamE-like"/>
</dbReference>
<feature type="signal peptide" evidence="2">
    <location>
        <begin position="1"/>
        <end position="21"/>
    </location>
</feature>
<feature type="chain" id="PRO_5045389834" description="Lipoprotein SmpA/OmlA domain-containing protein" evidence="2">
    <location>
        <begin position="22"/>
        <end position="128"/>
    </location>
</feature>
<evidence type="ECO:0000313" key="3">
    <source>
        <dbReference type="EMBL" id="BDD85640.1"/>
    </source>
</evidence>
<dbReference type="Gene3D" id="3.30.1450.10">
    <property type="match status" value="1"/>
</dbReference>
<sequence length="128" mass="14597">MTAITRALLCLILSAMIAACAGAPVRHLASDASLIKAGASTKEEVLTYLGDPDSRQTLSDRQERWIYYEERKSDLQQTPYLGRLFNAKGYDQIIITFEGDTVIDCRFNSFDADEFDWADDYSWQEKRE</sequence>
<evidence type="ECO:0000256" key="1">
    <source>
        <dbReference type="ARBA" id="ARBA00022729"/>
    </source>
</evidence>
<protein>
    <recommendedName>
        <fullName evidence="5">Lipoprotein SmpA/OmlA domain-containing protein</fullName>
    </recommendedName>
</protein>
<organism evidence="3 4">
    <name type="scientific">Desulfofustis limnaeus</name>
    <dbReference type="NCBI Taxonomy" id="2740163"/>
    <lineage>
        <taxon>Bacteria</taxon>
        <taxon>Pseudomonadati</taxon>
        <taxon>Thermodesulfobacteriota</taxon>
        <taxon>Desulfobulbia</taxon>
        <taxon>Desulfobulbales</taxon>
        <taxon>Desulfocapsaceae</taxon>
        <taxon>Desulfofustis</taxon>
    </lineage>
</organism>